<protein>
    <recommendedName>
        <fullName evidence="4">Ankyrin</fullName>
    </recommendedName>
</protein>
<dbReference type="Pfam" id="PF12796">
    <property type="entry name" value="Ank_2"/>
    <property type="match status" value="1"/>
</dbReference>
<keyword evidence="3" id="KW-1185">Reference proteome</keyword>
<accession>A0AAJ0MI66</accession>
<dbReference type="PROSITE" id="PS50297">
    <property type="entry name" value="ANK_REP_REGION"/>
    <property type="match status" value="1"/>
</dbReference>
<evidence type="ECO:0008006" key="4">
    <source>
        <dbReference type="Google" id="ProtNLM"/>
    </source>
</evidence>
<dbReference type="PROSITE" id="PS50088">
    <property type="entry name" value="ANK_REPEAT"/>
    <property type="match status" value="1"/>
</dbReference>
<dbReference type="AlphaFoldDB" id="A0AAJ0MI66"/>
<evidence type="ECO:0000256" key="1">
    <source>
        <dbReference type="PROSITE-ProRule" id="PRU00023"/>
    </source>
</evidence>
<dbReference type="Gene3D" id="1.25.40.20">
    <property type="entry name" value="Ankyrin repeat-containing domain"/>
    <property type="match status" value="1"/>
</dbReference>
<evidence type="ECO:0000313" key="3">
    <source>
        <dbReference type="Proteomes" id="UP001275084"/>
    </source>
</evidence>
<evidence type="ECO:0000313" key="2">
    <source>
        <dbReference type="EMBL" id="KAK3360004.1"/>
    </source>
</evidence>
<dbReference type="SUPFAM" id="SSF48403">
    <property type="entry name" value="Ankyrin repeat"/>
    <property type="match status" value="1"/>
</dbReference>
<reference evidence="2" key="2">
    <citation type="submission" date="2023-06" db="EMBL/GenBank/DDBJ databases">
        <authorList>
            <consortium name="Lawrence Berkeley National Laboratory"/>
            <person name="Haridas S."/>
            <person name="Hensen N."/>
            <person name="Bonometti L."/>
            <person name="Westerberg I."/>
            <person name="Brannstrom I.O."/>
            <person name="Guillou S."/>
            <person name="Cros-Aarteil S."/>
            <person name="Calhoun S."/>
            <person name="Kuo A."/>
            <person name="Mondo S."/>
            <person name="Pangilinan J."/>
            <person name="Riley R."/>
            <person name="Labutti K."/>
            <person name="Andreopoulos B."/>
            <person name="Lipzen A."/>
            <person name="Chen C."/>
            <person name="Yanf M."/>
            <person name="Daum C."/>
            <person name="Ng V."/>
            <person name="Clum A."/>
            <person name="Steindorff A."/>
            <person name="Ohm R."/>
            <person name="Martin F."/>
            <person name="Silar P."/>
            <person name="Natvig D."/>
            <person name="Lalanne C."/>
            <person name="Gautier V."/>
            <person name="Ament-Velasquez S.L."/>
            <person name="Kruys A."/>
            <person name="Hutchinson M.I."/>
            <person name="Powell A.J."/>
            <person name="Barry K."/>
            <person name="Miller A.N."/>
            <person name="Grigoriev I.V."/>
            <person name="Debuchy R."/>
            <person name="Gladieux P."/>
            <person name="Thoren M.H."/>
            <person name="Johannesson H."/>
        </authorList>
    </citation>
    <scope>NUCLEOTIDE SEQUENCE</scope>
    <source>
        <strain evidence="2">CBS 955.72</strain>
    </source>
</reference>
<organism evidence="2 3">
    <name type="scientific">Lasiosphaeria hispida</name>
    <dbReference type="NCBI Taxonomy" id="260671"/>
    <lineage>
        <taxon>Eukaryota</taxon>
        <taxon>Fungi</taxon>
        <taxon>Dikarya</taxon>
        <taxon>Ascomycota</taxon>
        <taxon>Pezizomycotina</taxon>
        <taxon>Sordariomycetes</taxon>
        <taxon>Sordariomycetidae</taxon>
        <taxon>Sordariales</taxon>
        <taxon>Lasiosphaeriaceae</taxon>
        <taxon>Lasiosphaeria</taxon>
    </lineage>
</organism>
<keyword evidence="1" id="KW-0040">ANK repeat</keyword>
<comment type="caution">
    <text evidence="2">The sequence shown here is derived from an EMBL/GenBank/DDBJ whole genome shotgun (WGS) entry which is preliminary data.</text>
</comment>
<name>A0AAJ0MI66_9PEZI</name>
<dbReference type="Proteomes" id="UP001275084">
    <property type="component" value="Unassembled WGS sequence"/>
</dbReference>
<dbReference type="EMBL" id="JAUIQD010000002">
    <property type="protein sequence ID" value="KAK3360004.1"/>
    <property type="molecule type" value="Genomic_DNA"/>
</dbReference>
<gene>
    <name evidence="2" type="ORF">B0T25DRAFT_564959</name>
</gene>
<sequence length="123" mass="13268">MDAQPCNKRSSTEHGNLKLIDILLAADANVNAPAAPHRGVHRTTASKGFLSIAHKLLSLGANVDAERAYYSGRTALEGAAEHGRIEMLHLLLHNGARMGRSENWPEGYAAGWQEFKAAALLLD</sequence>
<proteinExistence type="predicted"/>
<dbReference type="InterPro" id="IPR036770">
    <property type="entry name" value="Ankyrin_rpt-contain_sf"/>
</dbReference>
<dbReference type="InterPro" id="IPR002110">
    <property type="entry name" value="Ankyrin_rpt"/>
</dbReference>
<feature type="repeat" description="ANK" evidence="1">
    <location>
        <begin position="71"/>
        <end position="103"/>
    </location>
</feature>
<reference evidence="2" key="1">
    <citation type="journal article" date="2023" name="Mol. Phylogenet. Evol.">
        <title>Genome-scale phylogeny and comparative genomics of the fungal order Sordariales.</title>
        <authorList>
            <person name="Hensen N."/>
            <person name="Bonometti L."/>
            <person name="Westerberg I."/>
            <person name="Brannstrom I.O."/>
            <person name="Guillou S."/>
            <person name="Cros-Aarteil S."/>
            <person name="Calhoun S."/>
            <person name="Haridas S."/>
            <person name="Kuo A."/>
            <person name="Mondo S."/>
            <person name="Pangilinan J."/>
            <person name="Riley R."/>
            <person name="LaButti K."/>
            <person name="Andreopoulos B."/>
            <person name="Lipzen A."/>
            <person name="Chen C."/>
            <person name="Yan M."/>
            <person name="Daum C."/>
            <person name="Ng V."/>
            <person name="Clum A."/>
            <person name="Steindorff A."/>
            <person name="Ohm R.A."/>
            <person name="Martin F."/>
            <person name="Silar P."/>
            <person name="Natvig D.O."/>
            <person name="Lalanne C."/>
            <person name="Gautier V."/>
            <person name="Ament-Velasquez S.L."/>
            <person name="Kruys A."/>
            <person name="Hutchinson M.I."/>
            <person name="Powell A.J."/>
            <person name="Barry K."/>
            <person name="Miller A.N."/>
            <person name="Grigoriev I.V."/>
            <person name="Debuchy R."/>
            <person name="Gladieux P."/>
            <person name="Hiltunen Thoren M."/>
            <person name="Johannesson H."/>
        </authorList>
    </citation>
    <scope>NUCLEOTIDE SEQUENCE</scope>
    <source>
        <strain evidence="2">CBS 955.72</strain>
    </source>
</reference>